<evidence type="ECO:0000256" key="1">
    <source>
        <dbReference type="SAM" id="MobiDB-lite"/>
    </source>
</evidence>
<feature type="non-terminal residue" evidence="2">
    <location>
        <position position="57"/>
    </location>
</feature>
<evidence type="ECO:0000313" key="2">
    <source>
        <dbReference type="EMBL" id="KRZ21715.1"/>
    </source>
</evidence>
<keyword evidence="3" id="KW-1185">Reference proteome</keyword>
<organism evidence="2 3">
    <name type="scientific">Trichinella nativa</name>
    <dbReference type="NCBI Taxonomy" id="6335"/>
    <lineage>
        <taxon>Eukaryota</taxon>
        <taxon>Metazoa</taxon>
        <taxon>Ecdysozoa</taxon>
        <taxon>Nematoda</taxon>
        <taxon>Enoplea</taxon>
        <taxon>Dorylaimia</taxon>
        <taxon>Trichinellida</taxon>
        <taxon>Trichinellidae</taxon>
        <taxon>Trichinella</taxon>
    </lineage>
</organism>
<accession>A0A0V1IG25</accession>
<gene>
    <name evidence="2" type="ORF">T02_11012</name>
</gene>
<evidence type="ECO:0000313" key="3">
    <source>
        <dbReference type="Proteomes" id="UP000054721"/>
    </source>
</evidence>
<dbReference type="AlphaFoldDB" id="A0A0V1IG25"/>
<protein>
    <submittedName>
        <fullName evidence="2">Uncharacterized protein</fullName>
    </submittedName>
</protein>
<comment type="caution">
    <text evidence="2">The sequence shown here is derived from an EMBL/GenBank/DDBJ whole genome shotgun (WGS) entry which is preliminary data.</text>
</comment>
<name>A0A0V1IG25_9BILA</name>
<sequence>MEKEMSIKKDMMSTEKSETKLRTEETPFQLQNIAQYMEEQNIMGQFDAQRDFKQLTK</sequence>
<dbReference type="EMBL" id="JYDW01004313">
    <property type="protein sequence ID" value="KRZ21715.1"/>
    <property type="molecule type" value="Genomic_DNA"/>
</dbReference>
<dbReference type="OrthoDB" id="5920737at2759"/>
<feature type="compositionally biased region" description="Basic and acidic residues" evidence="1">
    <location>
        <begin position="1"/>
        <end position="25"/>
    </location>
</feature>
<feature type="region of interest" description="Disordered" evidence="1">
    <location>
        <begin position="1"/>
        <end position="26"/>
    </location>
</feature>
<reference evidence="2 3" key="1">
    <citation type="submission" date="2015-05" db="EMBL/GenBank/DDBJ databases">
        <title>Evolution of Trichinella species and genotypes.</title>
        <authorList>
            <person name="Korhonen P.K."/>
            <person name="Edoardo P."/>
            <person name="Giuseppe L.R."/>
            <person name="Gasser R.B."/>
        </authorList>
    </citation>
    <scope>NUCLEOTIDE SEQUENCE [LARGE SCALE GENOMIC DNA]</scope>
    <source>
        <strain evidence="2">ISS10</strain>
    </source>
</reference>
<dbReference type="Proteomes" id="UP000054721">
    <property type="component" value="Unassembled WGS sequence"/>
</dbReference>
<proteinExistence type="predicted"/>